<dbReference type="Proteomes" id="UP000054874">
    <property type="component" value="Unassembled WGS sequence"/>
</dbReference>
<evidence type="ECO:0000313" key="2">
    <source>
        <dbReference type="Proteomes" id="UP000054874"/>
    </source>
</evidence>
<dbReference type="AlphaFoldDB" id="A0A0V8QAA1"/>
<evidence type="ECO:0000313" key="1">
    <source>
        <dbReference type="EMBL" id="KSV57428.1"/>
    </source>
</evidence>
<sequence length="163" mass="18295">MCMYLTNGNFLGQRLIGYDCFDSKSKGFIGMSEKQIIDKLKRGERVYGFVLGNVDEKETLALDVDGFNMTNLQLKSGVNNLSWMNENFDCDMNMALIVVSVSVESGKKVYETVNARHARVEYDESKLKMMIELGIPVAGVKLDKNRIAVCEGVEVFEKVKESA</sequence>
<gene>
    <name evidence="1" type="ORF">ASU35_16215</name>
</gene>
<organism evidence="1 2">
    <name type="scientific">Acetivibrio ethanolgignens</name>
    <dbReference type="NCBI Taxonomy" id="290052"/>
    <lineage>
        <taxon>Bacteria</taxon>
        <taxon>Bacillati</taxon>
        <taxon>Bacillota</taxon>
        <taxon>Clostridia</taxon>
        <taxon>Eubacteriales</taxon>
        <taxon>Oscillospiraceae</taxon>
        <taxon>Acetivibrio</taxon>
    </lineage>
</organism>
<name>A0A0V8QAA1_9FIRM</name>
<dbReference type="EMBL" id="LNAM01000220">
    <property type="protein sequence ID" value="KSV57428.1"/>
    <property type="molecule type" value="Genomic_DNA"/>
</dbReference>
<comment type="caution">
    <text evidence="1">The sequence shown here is derived from an EMBL/GenBank/DDBJ whole genome shotgun (WGS) entry which is preliminary data.</text>
</comment>
<proteinExistence type="predicted"/>
<keyword evidence="2" id="KW-1185">Reference proteome</keyword>
<accession>A0A0V8QAA1</accession>
<protein>
    <submittedName>
        <fullName evidence="1">Uncharacterized protein</fullName>
    </submittedName>
</protein>
<reference evidence="1 2" key="1">
    <citation type="submission" date="2015-11" db="EMBL/GenBank/DDBJ databases">
        <title>Butyribacter intestini gen. nov., sp. nov., a butyric acid-producing bacterium of the family Lachnospiraceae isolated from the human faeces.</title>
        <authorList>
            <person name="Zou Y."/>
            <person name="Xue W."/>
            <person name="Luo G."/>
            <person name="Lv M."/>
        </authorList>
    </citation>
    <scope>NUCLEOTIDE SEQUENCE [LARGE SCALE GENOMIC DNA]</scope>
    <source>
        <strain evidence="1 2">ACET-33324</strain>
    </source>
</reference>